<dbReference type="InterPro" id="IPR037191">
    <property type="entry name" value="VPS9_dom_sf"/>
</dbReference>
<evidence type="ECO:0000256" key="4">
    <source>
        <dbReference type="ARBA" id="ARBA00022692"/>
    </source>
</evidence>
<accession>A0A556U640</accession>
<dbReference type="EMBL" id="VCAZ01000053">
    <property type="protein sequence ID" value="TSN12205.1"/>
    <property type="molecule type" value="Genomic_DNA"/>
</dbReference>
<evidence type="ECO:0000256" key="10">
    <source>
        <dbReference type="SAM" id="MobiDB-lite"/>
    </source>
</evidence>
<evidence type="ECO:0000259" key="11">
    <source>
        <dbReference type="PROSITE" id="PS51205"/>
    </source>
</evidence>
<dbReference type="Pfam" id="PF23268">
    <property type="entry name" value="RIN1"/>
    <property type="match status" value="1"/>
</dbReference>
<keyword evidence="7" id="KW-0333">Golgi apparatus</keyword>
<feature type="region of interest" description="Disordered" evidence="10">
    <location>
        <begin position="585"/>
        <end position="614"/>
    </location>
</feature>
<evidence type="ECO:0000313" key="12">
    <source>
        <dbReference type="EMBL" id="TSN12205.1"/>
    </source>
</evidence>
<dbReference type="PANTHER" id="PTHR14647:SF83">
    <property type="entry name" value="GALACTOSE-3-O-SULFOTRANSFERASE 3"/>
    <property type="match status" value="1"/>
</dbReference>
<dbReference type="InterPro" id="IPR027417">
    <property type="entry name" value="P-loop_NTPase"/>
</dbReference>
<keyword evidence="4" id="KW-0812">Transmembrane</keyword>
<comment type="subcellular location">
    <subcellularLocation>
        <location evidence="1">Golgi apparatus membrane</location>
        <topology evidence="1">Single-pass type II membrane protein</topology>
    </subcellularLocation>
</comment>
<evidence type="ECO:0000256" key="5">
    <source>
        <dbReference type="ARBA" id="ARBA00022968"/>
    </source>
</evidence>
<feature type="region of interest" description="Disordered" evidence="10">
    <location>
        <begin position="1"/>
        <end position="34"/>
    </location>
</feature>
<evidence type="ECO:0000313" key="13">
    <source>
        <dbReference type="Proteomes" id="UP000319801"/>
    </source>
</evidence>
<proteinExistence type="inferred from homology"/>
<keyword evidence="3 12" id="KW-0808">Transferase</keyword>
<dbReference type="GO" id="GO:0001733">
    <property type="term" value="F:galactosylceramide sulfotransferase activity"/>
    <property type="evidence" value="ECO:0007669"/>
    <property type="project" value="InterPro"/>
</dbReference>
<dbReference type="SUPFAM" id="SSF52540">
    <property type="entry name" value="P-loop containing nucleoside triphosphate hydrolases"/>
    <property type="match status" value="1"/>
</dbReference>
<keyword evidence="5" id="KW-0735">Signal-anchor</keyword>
<evidence type="ECO:0000256" key="8">
    <source>
        <dbReference type="ARBA" id="ARBA00023136"/>
    </source>
</evidence>
<feature type="domain" description="VPS9" evidence="11">
    <location>
        <begin position="798"/>
        <end position="940"/>
    </location>
</feature>
<keyword evidence="9" id="KW-0325">Glycoprotein</keyword>
<dbReference type="GO" id="GO:0009247">
    <property type="term" value="P:glycolipid biosynthetic process"/>
    <property type="evidence" value="ECO:0007669"/>
    <property type="project" value="InterPro"/>
</dbReference>
<keyword evidence="6" id="KW-1133">Transmembrane helix</keyword>
<dbReference type="InterPro" id="IPR009729">
    <property type="entry name" value="Gal-3-0_sulfotransfrase"/>
</dbReference>
<dbReference type="PANTHER" id="PTHR14647">
    <property type="entry name" value="GALACTOSE-3-O-SULFOTRANSFERASE"/>
    <property type="match status" value="1"/>
</dbReference>
<evidence type="ECO:0000256" key="2">
    <source>
        <dbReference type="ARBA" id="ARBA00008124"/>
    </source>
</evidence>
<keyword evidence="8" id="KW-0472">Membrane</keyword>
<dbReference type="Pfam" id="PF06990">
    <property type="entry name" value="Gal-3-0_sulfotr"/>
    <property type="match status" value="1"/>
</dbReference>
<feature type="region of interest" description="Disordered" evidence="10">
    <location>
        <begin position="640"/>
        <end position="666"/>
    </location>
</feature>
<organism evidence="12 13">
    <name type="scientific">Bagarius yarrelli</name>
    <name type="common">Goonch</name>
    <name type="synonym">Bagrus yarrelli</name>
    <dbReference type="NCBI Taxonomy" id="175774"/>
    <lineage>
        <taxon>Eukaryota</taxon>
        <taxon>Metazoa</taxon>
        <taxon>Chordata</taxon>
        <taxon>Craniata</taxon>
        <taxon>Vertebrata</taxon>
        <taxon>Euteleostomi</taxon>
        <taxon>Actinopterygii</taxon>
        <taxon>Neopterygii</taxon>
        <taxon>Teleostei</taxon>
        <taxon>Ostariophysi</taxon>
        <taxon>Siluriformes</taxon>
        <taxon>Sisoridae</taxon>
        <taxon>Sisorinae</taxon>
        <taxon>Bagarius</taxon>
    </lineage>
</organism>
<sequence length="1074" mass="120280">MRGTTKSTTVMAGSTQTLPGVASGSAEGPSGVALGSAEDSSGVALGSAGGFSGVASGSGSWVGFRSDSWADLGAQTEQTNEVFRINCPFAQTGTKVKHTNVVFLKTHKTASSTLQNIFFRFAERNNLIVALPVNACGHQFCYPRTFSTHCVHPHTMPPNIVTNHMRFSHSELKRMMPNNTIYITILREPGAMFESLFSYYNQNCETFKRVPNGSLETFLDNPWMYYRPNELDSSYAKNTLTFDLGGDKDRPLADVARYAQRFAVESERTFSLVMIAEYFDESLILLRHLLSWDLDDVLYLKQNMRMPSSKGNLSQAQLHKIREWNAIDAVLYDYFNASLWRQLNKLGLDCVARELKLLHRAQEQMIRGCYGGSLPRLLPANKIIDKNLRPWQPSSKVPIAGAFNGLSLSSTDFSPPLGLSDSSRSRRVKDIPQRLLVFHVFWMDDCLQRSLSVLDRLLLTHSIWLQLSLDPDSALCILQREIVGFWSSQASPNGPPAVSVNWSSRPRSPCFINPLFLQPAQPSREASHKRHRLKRSLRVRVSTESSFCLSPGDSEWSQGNTDVLRSNERTSRRAGGLSVLRRTAALAPTSEEEDEQMLGEVPPTLAPEPEKAELKDVPLDEGLCLALERRHAPSLAELDSNSSFSSLEEEDSQQDSALQWPPLTRGTRFPVSNPASTLRRMSAAFVCVFAPERRVARLVEELSRDRRSAFGSLVQDFLIQQKEDMKVRSWSSSVELLQGLRKFLSQAKSLLLESGELEPPIETLVPENEKELALEKALFGCVLKPLKVQLGQVLLSLHTQDGSLQRFTNSLQACQEGALQRLGVRVSVLDAQGVERAKKKLNLMQRSHSPIDKVLLLLQVCKSVYKAMGSQSEQEFSSEDFLPALSYVVVQCNIPHLLLETEYMMELLESSWLSGEGGYYLTSIYASLCLIQSQPGTPCPGGLATEAQENLKEWSKRRSQEAKLHKENQQNQRFVRILFQNTECCAARTLHWKAGESVEALTRTCAEVFAINEPQHYCLFWRNGGEMHPVPLHTQPHELGAPTLSYLRKDHDFSKMRRLTRGGAVDLEESACEE</sequence>
<dbReference type="Pfam" id="PF02204">
    <property type="entry name" value="VPS9"/>
    <property type="match status" value="1"/>
</dbReference>
<dbReference type="AlphaFoldDB" id="A0A556U640"/>
<evidence type="ECO:0000256" key="9">
    <source>
        <dbReference type="ARBA" id="ARBA00023180"/>
    </source>
</evidence>
<name>A0A556U640_BAGYA</name>
<evidence type="ECO:0000256" key="3">
    <source>
        <dbReference type="ARBA" id="ARBA00022679"/>
    </source>
</evidence>
<dbReference type="PROSITE" id="PS51205">
    <property type="entry name" value="VPS9"/>
    <property type="match status" value="1"/>
</dbReference>
<evidence type="ECO:0000256" key="6">
    <source>
        <dbReference type="ARBA" id="ARBA00022989"/>
    </source>
</evidence>
<dbReference type="Gene3D" id="1.20.1050.80">
    <property type="entry name" value="VPS9 domain"/>
    <property type="match status" value="1"/>
</dbReference>
<dbReference type="OrthoDB" id="10013007at2759"/>
<dbReference type="Gene3D" id="3.40.50.300">
    <property type="entry name" value="P-loop containing nucleotide triphosphate hydrolases"/>
    <property type="match status" value="1"/>
</dbReference>
<dbReference type="InterPro" id="IPR003123">
    <property type="entry name" value="VPS9"/>
</dbReference>
<feature type="compositionally biased region" description="Polar residues" evidence="10">
    <location>
        <begin position="1"/>
        <end position="18"/>
    </location>
</feature>
<comment type="caution">
    <text evidence="12">The sequence shown here is derived from an EMBL/GenBank/DDBJ whole genome shotgun (WGS) entry which is preliminary data.</text>
</comment>
<evidence type="ECO:0000256" key="7">
    <source>
        <dbReference type="ARBA" id="ARBA00023034"/>
    </source>
</evidence>
<dbReference type="SUPFAM" id="SSF109993">
    <property type="entry name" value="VPS9 domain"/>
    <property type="match status" value="1"/>
</dbReference>
<keyword evidence="13" id="KW-1185">Reference proteome</keyword>
<protein>
    <submittedName>
        <fullName evidence="12">Galactose-3-O-sulfotransferase 3</fullName>
    </submittedName>
</protein>
<comment type="similarity">
    <text evidence="2">Belongs to the galactose-3-O-sulfotransferase family.</text>
</comment>
<evidence type="ECO:0000256" key="1">
    <source>
        <dbReference type="ARBA" id="ARBA00004323"/>
    </source>
</evidence>
<dbReference type="SMART" id="SM00167">
    <property type="entry name" value="VPS9"/>
    <property type="match status" value="1"/>
</dbReference>
<reference evidence="12 13" key="1">
    <citation type="journal article" date="2019" name="Genome Biol. Evol.">
        <title>Whole-Genome Sequencing of the Giant Devil Catfish, Bagarius yarrelli.</title>
        <authorList>
            <person name="Jiang W."/>
            <person name="Lv Y."/>
            <person name="Cheng L."/>
            <person name="Yang K."/>
            <person name="Chao B."/>
            <person name="Wang X."/>
            <person name="Li Y."/>
            <person name="Pan X."/>
            <person name="You X."/>
            <person name="Zhang Y."/>
            <person name="Yang J."/>
            <person name="Li J."/>
            <person name="Zhang X."/>
            <person name="Liu S."/>
            <person name="Sun C."/>
            <person name="Yang J."/>
            <person name="Shi Q."/>
        </authorList>
    </citation>
    <scope>NUCLEOTIDE SEQUENCE [LARGE SCALE GENOMIC DNA]</scope>
    <source>
        <strain evidence="12">JWS20170419001</strain>
        <tissue evidence="12">Muscle</tissue>
    </source>
</reference>
<dbReference type="Proteomes" id="UP000319801">
    <property type="component" value="Unassembled WGS sequence"/>
</dbReference>
<gene>
    <name evidence="12" type="ORF">Baya_9326</name>
</gene>
<dbReference type="GO" id="GO:0000139">
    <property type="term" value="C:Golgi membrane"/>
    <property type="evidence" value="ECO:0007669"/>
    <property type="project" value="UniProtKB-SubCell"/>
</dbReference>